<dbReference type="Pfam" id="PF14021">
    <property type="entry name" value="TNT"/>
    <property type="match status" value="1"/>
</dbReference>
<comment type="caution">
    <text evidence="2">The sequence shown here is derived from an EMBL/GenBank/DDBJ whole genome shotgun (WGS) entry which is preliminary data.</text>
</comment>
<dbReference type="PANTHER" id="PTHR42059:SF1">
    <property type="entry name" value="TNT DOMAIN-CONTAINING PROTEIN"/>
    <property type="match status" value="1"/>
</dbReference>
<dbReference type="InterPro" id="IPR053024">
    <property type="entry name" value="Fungal_surface_NADase"/>
</dbReference>
<proteinExistence type="predicted"/>
<reference evidence="3" key="1">
    <citation type="journal article" date="2019" name="Int. J. Syst. Evol. Microbiol.">
        <title>The Global Catalogue of Microorganisms (GCM) 10K type strain sequencing project: providing services to taxonomists for standard genome sequencing and annotation.</title>
        <authorList>
            <consortium name="The Broad Institute Genomics Platform"/>
            <consortium name="The Broad Institute Genome Sequencing Center for Infectious Disease"/>
            <person name="Wu L."/>
            <person name="Ma J."/>
        </authorList>
    </citation>
    <scope>NUCLEOTIDE SEQUENCE [LARGE SCALE GENOMIC DNA]</scope>
    <source>
        <strain evidence="3">CGMCC 4.7020</strain>
    </source>
</reference>
<evidence type="ECO:0000259" key="1">
    <source>
        <dbReference type="Pfam" id="PF14021"/>
    </source>
</evidence>
<protein>
    <submittedName>
        <fullName evidence="2">TNT domain-containing protein</fullName>
    </submittedName>
</protein>
<evidence type="ECO:0000313" key="2">
    <source>
        <dbReference type="EMBL" id="MFD1307593.1"/>
    </source>
</evidence>
<sequence>MGGLTGSLVLGASVSSSAAPADRDGARRGAAAHAWPVQPVPAAAGSSAQPTAVLGGLVRPWVCRGLVPAPIAPALRPYFFCGDWRLGPKWLPTHGVLGSILHRYDRLGGLTAVRFLDRWWDPAADSGQGDWRYPPDDGYTHRNQKVLAAPLVLRVGLKLDRFGAEAGRFLAPVGTKYGKRTIPPSSLNTMDPRYPYDYHVYKVAKNVTVCAGKTAPGFEQPGLGVQYVTSSQFCPDIPRTTVGDLVRNGTLVRVSK</sequence>
<keyword evidence="3" id="KW-1185">Reference proteome</keyword>
<dbReference type="InterPro" id="IPR025331">
    <property type="entry name" value="TNT"/>
</dbReference>
<dbReference type="EMBL" id="JBHTMM010000019">
    <property type="protein sequence ID" value="MFD1307593.1"/>
    <property type="molecule type" value="Genomic_DNA"/>
</dbReference>
<feature type="domain" description="TNT" evidence="1">
    <location>
        <begin position="153"/>
        <end position="254"/>
    </location>
</feature>
<dbReference type="PANTHER" id="PTHR42059">
    <property type="entry name" value="TNT DOMAIN-CONTAINING PROTEIN"/>
    <property type="match status" value="1"/>
</dbReference>
<gene>
    <name evidence="2" type="ORF">ACFQ5X_17270</name>
</gene>
<dbReference type="RefSeq" id="WP_168531542.1">
    <property type="nucleotide sequence ID" value="NZ_JBHSKH010000136.1"/>
</dbReference>
<organism evidence="2 3">
    <name type="scientific">Streptomyces kaempferi</name>
    <dbReference type="NCBI Taxonomy" id="333725"/>
    <lineage>
        <taxon>Bacteria</taxon>
        <taxon>Bacillati</taxon>
        <taxon>Actinomycetota</taxon>
        <taxon>Actinomycetes</taxon>
        <taxon>Kitasatosporales</taxon>
        <taxon>Streptomycetaceae</taxon>
        <taxon>Streptomyces</taxon>
    </lineage>
</organism>
<dbReference type="Proteomes" id="UP001597058">
    <property type="component" value="Unassembled WGS sequence"/>
</dbReference>
<name>A0ABW3XF04_9ACTN</name>
<evidence type="ECO:0000313" key="3">
    <source>
        <dbReference type="Proteomes" id="UP001597058"/>
    </source>
</evidence>
<accession>A0ABW3XF04</accession>